<reference evidence="7" key="1">
    <citation type="submission" date="2023-03" db="EMBL/GenBank/DDBJ databases">
        <authorList>
            <person name="Steffen K."/>
            <person name="Cardenas P."/>
        </authorList>
    </citation>
    <scope>NUCLEOTIDE SEQUENCE</scope>
</reference>
<feature type="compositionally biased region" description="Basic and acidic residues" evidence="5">
    <location>
        <begin position="1"/>
        <end position="12"/>
    </location>
</feature>
<organism evidence="7 8">
    <name type="scientific">Geodia barretti</name>
    <name type="common">Barrett's horny sponge</name>
    <dbReference type="NCBI Taxonomy" id="519541"/>
    <lineage>
        <taxon>Eukaryota</taxon>
        <taxon>Metazoa</taxon>
        <taxon>Porifera</taxon>
        <taxon>Demospongiae</taxon>
        <taxon>Heteroscleromorpha</taxon>
        <taxon>Tetractinellida</taxon>
        <taxon>Astrophorina</taxon>
        <taxon>Geodiidae</taxon>
        <taxon>Geodia</taxon>
    </lineage>
</organism>
<dbReference type="PROSITE" id="PS00627">
    <property type="entry name" value="GHMP_KINASES_ATP"/>
    <property type="match status" value="1"/>
</dbReference>
<evidence type="ECO:0000313" key="7">
    <source>
        <dbReference type="EMBL" id="CAI8015079.1"/>
    </source>
</evidence>
<evidence type="ECO:0000256" key="2">
    <source>
        <dbReference type="ARBA" id="ARBA00022741"/>
    </source>
</evidence>
<evidence type="ECO:0000256" key="4">
    <source>
        <dbReference type="ARBA" id="ARBA00022840"/>
    </source>
</evidence>
<dbReference type="SUPFAM" id="SSF54211">
    <property type="entry name" value="Ribosomal protein S5 domain 2-like"/>
    <property type="match status" value="1"/>
</dbReference>
<sequence length="307" mass="31997">MTSGDDNTHSEDTNADPGALGTATVRAPGVCGVLAQGVLGDMPFSVTCPVDFYSRVRVEVSGDGPGVEATEDCEKTVAAVRRTLAHLRRAKLRAAVRVSNPIPRGRGLGSSSADLSAAIAATALALGEELSPYDIAQIALSIEPTGGVMMPGLALFDHRAGMVRESLGAPPPMEIVALDFGGSPGSSMDDRTRRWSAVNKLTDEALGLIRRGIAERSPALVGQGATVAAEAGRQIESRPRLEELVSFAREVGAVGVNGGHRDGVSGVLLDATQRRGKSTYIKAREAFPEAQTVYHFRVLSGGVQTVA</sequence>
<gene>
    <name evidence="7" type="ORF">GBAR_LOCUS9384</name>
</gene>
<feature type="region of interest" description="Disordered" evidence="5">
    <location>
        <begin position="1"/>
        <end position="21"/>
    </location>
</feature>
<accession>A0AA35RPY0</accession>
<dbReference type="Gene3D" id="3.30.230.10">
    <property type="match status" value="1"/>
</dbReference>
<keyword evidence="2" id="KW-0547">Nucleotide-binding</keyword>
<dbReference type="GO" id="GO:0005524">
    <property type="term" value="F:ATP binding"/>
    <property type="evidence" value="ECO:0007669"/>
    <property type="project" value="UniProtKB-KW"/>
</dbReference>
<dbReference type="Proteomes" id="UP001174909">
    <property type="component" value="Unassembled WGS sequence"/>
</dbReference>
<evidence type="ECO:0000259" key="6">
    <source>
        <dbReference type="Pfam" id="PF00288"/>
    </source>
</evidence>
<comment type="caution">
    <text evidence="7">The sequence shown here is derived from an EMBL/GenBank/DDBJ whole genome shotgun (WGS) entry which is preliminary data.</text>
</comment>
<dbReference type="GO" id="GO:0016301">
    <property type="term" value="F:kinase activity"/>
    <property type="evidence" value="ECO:0007669"/>
    <property type="project" value="UniProtKB-KW"/>
</dbReference>
<name>A0AA35RPY0_GEOBA</name>
<proteinExistence type="predicted"/>
<feature type="domain" description="GHMP kinase N-terminal" evidence="6">
    <location>
        <begin position="81"/>
        <end position="144"/>
    </location>
</feature>
<dbReference type="EMBL" id="CASHTH010001417">
    <property type="protein sequence ID" value="CAI8015079.1"/>
    <property type="molecule type" value="Genomic_DNA"/>
</dbReference>
<keyword evidence="4" id="KW-0067">ATP-binding</keyword>
<dbReference type="AlphaFoldDB" id="A0AA35RPY0"/>
<evidence type="ECO:0000313" key="8">
    <source>
        <dbReference type="Proteomes" id="UP001174909"/>
    </source>
</evidence>
<dbReference type="InterPro" id="IPR014721">
    <property type="entry name" value="Ribsml_uS5_D2-typ_fold_subgr"/>
</dbReference>
<keyword evidence="8" id="KW-1185">Reference proteome</keyword>
<dbReference type="InterPro" id="IPR006204">
    <property type="entry name" value="GHMP_kinase_N_dom"/>
</dbReference>
<evidence type="ECO:0000256" key="5">
    <source>
        <dbReference type="SAM" id="MobiDB-lite"/>
    </source>
</evidence>
<dbReference type="InterPro" id="IPR006203">
    <property type="entry name" value="GHMP_knse_ATP-bd_CS"/>
</dbReference>
<dbReference type="InterPro" id="IPR020568">
    <property type="entry name" value="Ribosomal_Su5_D2-typ_SF"/>
</dbReference>
<evidence type="ECO:0000256" key="3">
    <source>
        <dbReference type="ARBA" id="ARBA00022777"/>
    </source>
</evidence>
<keyword evidence="3 7" id="KW-0418">Kinase</keyword>
<evidence type="ECO:0000256" key="1">
    <source>
        <dbReference type="ARBA" id="ARBA00022679"/>
    </source>
</evidence>
<protein>
    <submittedName>
        <fullName evidence="7">L-threonine kinase</fullName>
    </submittedName>
</protein>
<dbReference type="Pfam" id="PF00288">
    <property type="entry name" value="GHMP_kinases_N"/>
    <property type="match status" value="1"/>
</dbReference>
<keyword evidence="1" id="KW-0808">Transferase</keyword>